<protein>
    <submittedName>
        <fullName evidence="1">Uncharacterized protein</fullName>
    </submittedName>
</protein>
<comment type="caution">
    <text evidence="1">The sequence shown here is derived from an EMBL/GenBank/DDBJ whole genome shotgun (WGS) entry which is preliminary data.</text>
</comment>
<dbReference type="AlphaFoldDB" id="A0A9D4GDR5"/>
<reference evidence="1" key="2">
    <citation type="submission" date="2020-11" db="EMBL/GenBank/DDBJ databases">
        <authorList>
            <person name="McCartney M.A."/>
            <person name="Auch B."/>
            <person name="Kono T."/>
            <person name="Mallez S."/>
            <person name="Becker A."/>
            <person name="Gohl D.M."/>
            <person name="Silverstein K.A.T."/>
            <person name="Koren S."/>
            <person name="Bechman K.B."/>
            <person name="Herman A."/>
            <person name="Abrahante J.E."/>
            <person name="Garbe J."/>
        </authorList>
    </citation>
    <scope>NUCLEOTIDE SEQUENCE</scope>
    <source>
        <strain evidence="1">Duluth1</strain>
        <tissue evidence="1">Whole animal</tissue>
    </source>
</reference>
<dbReference type="Proteomes" id="UP000828390">
    <property type="component" value="Unassembled WGS sequence"/>
</dbReference>
<gene>
    <name evidence="1" type="ORF">DPMN_141999</name>
</gene>
<accession>A0A9D4GDR5</accession>
<proteinExistence type="predicted"/>
<name>A0A9D4GDR5_DREPO</name>
<keyword evidence="2" id="KW-1185">Reference proteome</keyword>
<organism evidence="1 2">
    <name type="scientific">Dreissena polymorpha</name>
    <name type="common">Zebra mussel</name>
    <name type="synonym">Mytilus polymorpha</name>
    <dbReference type="NCBI Taxonomy" id="45954"/>
    <lineage>
        <taxon>Eukaryota</taxon>
        <taxon>Metazoa</taxon>
        <taxon>Spiralia</taxon>
        <taxon>Lophotrochozoa</taxon>
        <taxon>Mollusca</taxon>
        <taxon>Bivalvia</taxon>
        <taxon>Autobranchia</taxon>
        <taxon>Heteroconchia</taxon>
        <taxon>Euheterodonta</taxon>
        <taxon>Imparidentia</taxon>
        <taxon>Neoheterodontei</taxon>
        <taxon>Myida</taxon>
        <taxon>Dreissenoidea</taxon>
        <taxon>Dreissenidae</taxon>
        <taxon>Dreissena</taxon>
    </lineage>
</organism>
<evidence type="ECO:0000313" key="2">
    <source>
        <dbReference type="Proteomes" id="UP000828390"/>
    </source>
</evidence>
<sequence length="177" mass="21131">MPVAIRKWFPKVGTTSLIGLNKMITKCNGKDKLYTNYLQRDCYNGFYDDSKKARYVSEYNYEDIESKGECQFESDSNCCYMKHSCKKNFRHIFDEDNYSDMKNRHTAKRCKESFRDFFDKDVDDLNNHRENGYGDKRRYDDIYNRLDTDYYSVLDDYFDGQMMKTTIITTLITTTGL</sequence>
<dbReference type="EMBL" id="JAIWYP010000006">
    <property type="protein sequence ID" value="KAH3813538.1"/>
    <property type="molecule type" value="Genomic_DNA"/>
</dbReference>
<reference evidence="1" key="1">
    <citation type="journal article" date="2019" name="bioRxiv">
        <title>The Genome of the Zebra Mussel, Dreissena polymorpha: A Resource for Invasive Species Research.</title>
        <authorList>
            <person name="McCartney M.A."/>
            <person name="Auch B."/>
            <person name="Kono T."/>
            <person name="Mallez S."/>
            <person name="Zhang Y."/>
            <person name="Obille A."/>
            <person name="Becker A."/>
            <person name="Abrahante J.E."/>
            <person name="Garbe J."/>
            <person name="Badalamenti J.P."/>
            <person name="Herman A."/>
            <person name="Mangelson H."/>
            <person name="Liachko I."/>
            <person name="Sullivan S."/>
            <person name="Sone E.D."/>
            <person name="Koren S."/>
            <person name="Silverstein K.A.T."/>
            <person name="Beckman K.B."/>
            <person name="Gohl D.M."/>
        </authorList>
    </citation>
    <scope>NUCLEOTIDE SEQUENCE</scope>
    <source>
        <strain evidence="1">Duluth1</strain>
        <tissue evidence="1">Whole animal</tissue>
    </source>
</reference>
<evidence type="ECO:0000313" key="1">
    <source>
        <dbReference type="EMBL" id="KAH3813538.1"/>
    </source>
</evidence>